<name>A0A8S4PZ25_OWEFU</name>
<dbReference type="InterPro" id="IPR006708">
    <property type="entry name" value="Pex19"/>
</dbReference>
<dbReference type="Proteomes" id="UP000749559">
    <property type="component" value="Unassembled WGS sequence"/>
</dbReference>
<evidence type="ECO:0000256" key="2">
    <source>
        <dbReference type="ARBA" id="ARBA00029688"/>
    </source>
</evidence>
<feature type="compositionally biased region" description="Polar residues" evidence="3">
    <location>
        <begin position="7"/>
        <end position="26"/>
    </location>
</feature>
<organism evidence="4 5">
    <name type="scientific">Owenia fusiformis</name>
    <name type="common">Polychaete worm</name>
    <dbReference type="NCBI Taxonomy" id="6347"/>
    <lineage>
        <taxon>Eukaryota</taxon>
        <taxon>Metazoa</taxon>
        <taxon>Spiralia</taxon>
        <taxon>Lophotrochozoa</taxon>
        <taxon>Annelida</taxon>
        <taxon>Polychaeta</taxon>
        <taxon>Sedentaria</taxon>
        <taxon>Canalipalpata</taxon>
        <taxon>Sabellida</taxon>
        <taxon>Oweniida</taxon>
        <taxon>Oweniidae</taxon>
        <taxon>Owenia</taxon>
    </lineage>
</organism>
<sequence length="332" mass="36333">MAEKNSENILNSLNNDSVGDATVSTETKAKADTDQELDDLLDNALQDFEKQKSQPTEAAPEAVPKQTSADSAAIDASKAQEDLFNQIFKNSGADASDEATKQFENAMKQMLSSEPQIVEQFEKLSEAATSADASEDGQKEFVDTLQQTLGSLAENAQNLQGELSEEDLIRSLGSLGMGGMQGMGGMPGMGAMPGMGEAGEGGDLEFLPMMQGMMKSLLSKEILYPSLKEISEKYPAWLSDNRESLSKEDKDRYEAQQQMMTNICTEFESEQQTDSEDVQKERFEKILDLMQKMQEFGQPPKDIVGEMAPGLQFDAEGNPQLPGMNPEQCNIM</sequence>
<dbReference type="EMBL" id="CAIIXF020000010">
    <property type="protein sequence ID" value="CAH1798044.1"/>
    <property type="molecule type" value="Genomic_DNA"/>
</dbReference>
<evidence type="ECO:0000313" key="4">
    <source>
        <dbReference type="EMBL" id="CAH1798044.1"/>
    </source>
</evidence>
<dbReference type="Pfam" id="PF04614">
    <property type="entry name" value="Pex19"/>
    <property type="match status" value="1"/>
</dbReference>
<gene>
    <name evidence="4" type="ORF">OFUS_LOCUS22236</name>
</gene>
<protein>
    <recommendedName>
        <fullName evidence="2">Peroxin-19</fullName>
    </recommendedName>
</protein>
<feature type="region of interest" description="Disordered" evidence="3">
    <location>
        <begin position="1"/>
        <end position="76"/>
    </location>
</feature>
<evidence type="ECO:0000256" key="3">
    <source>
        <dbReference type="SAM" id="MobiDB-lite"/>
    </source>
</evidence>
<comment type="caution">
    <text evidence="4">The sequence shown here is derived from an EMBL/GenBank/DDBJ whole genome shotgun (WGS) entry which is preliminary data.</text>
</comment>
<evidence type="ECO:0000256" key="1">
    <source>
        <dbReference type="ARBA" id="ARBA00006326"/>
    </source>
</evidence>
<reference evidence="4" key="1">
    <citation type="submission" date="2022-03" db="EMBL/GenBank/DDBJ databases">
        <authorList>
            <person name="Martin C."/>
        </authorList>
    </citation>
    <scope>NUCLEOTIDE SEQUENCE</scope>
</reference>
<proteinExistence type="inferred from homology"/>
<dbReference type="GO" id="GO:0045046">
    <property type="term" value="P:protein import into peroxisome membrane"/>
    <property type="evidence" value="ECO:0007669"/>
    <property type="project" value="TreeGrafter"/>
</dbReference>
<dbReference type="Gene3D" id="1.20.120.900">
    <property type="entry name" value="Pex19, mPTS binding domain"/>
    <property type="match status" value="1"/>
</dbReference>
<accession>A0A8S4PZ25</accession>
<evidence type="ECO:0000313" key="5">
    <source>
        <dbReference type="Proteomes" id="UP000749559"/>
    </source>
</evidence>
<dbReference type="PANTHER" id="PTHR12774">
    <property type="entry name" value="PEROXISOMAL BIOGENESIS FACTOR 19"/>
    <property type="match status" value="1"/>
</dbReference>
<keyword evidence="5" id="KW-1185">Reference proteome</keyword>
<comment type="similarity">
    <text evidence="1">Belongs to the peroxin-19 family.</text>
</comment>
<dbReference type="PANTHER" id="PTHR12774:SF2">
    <property type="entry name" value="PEROXISOMAL BIOGENESIS FACTOR 19"/>
    <property type="match status" value="1"/>
</dbReference>
<dbReference type="GO" id="GO:0005778">
    <property type="term" value="C:peroxisomal membrane"/>
    <property type="evidence" value="ECO:0007669"/>
    <property type="project" value="TreeGrafter"/>
</dbReference>
<dbReference type="OrthoDB" id="21292at2759"/>
<dbReference type="InterPro" id="IPR038322">
    <property type="entry name" value="Pex19_C_sf"/>
</dbReference>
<dbReference type="AlphaFoldDB" id="A0A8S4PZ25"/>
<dbReference type="GO" id="GO:0033328">
    <property type="term" value="F:peroxisome membrane targeting sequence binding"/>
    <property type="evidence" value="ECO:0007669"/>
    <property type="project" value="TreeGrafter"/>
</dbReference>